<feature type="domain" description="DUF7590" evidence="2">
    <location>
        <begin position="304"/>
        <end position="426"/>
    </location>
</feature>
<dbReference type="Pfam" id="PF23580">
    <property type="entry name" value="Znf_XAF1_N"/>
    <property type="match status" value="1"/>
</dbReference>
<dbReference type="InterPro" id="IPR042299">
    <property type="entry name" value="Ufd1-like_Nn"/>
</dbReference>
<dbReference type="PANTHER" id="PTHR12555:SF15">
    <property type="entry name" value="FUSION DEGRADATION PROTEIN (UFD1), PUTATIVE (AFU_ORTHOLOGUE AFUA_4G04640)-RELATED"/>
    <property type="match status" value="1"/>
</dbReference>
<dbReference type="GO" id="GO:0036503">
    <property type="term" value="P:ERAD pathway"/>
    <property type="evidence" value="ECO:0007669"/>
    <property type="project" value="TreeGrafter"/>
</dbReference>
<sequence length="765" mass="85436">MQTTQTHTQNRQPSFYSFRIHLASRSLGYPHLTRDPAAMARKAATPTPPPPPLAWSSTFHLSPSPPPPFLTGDKLLLPQAALESLLEATSQSAANHLQSATTTTSHDPASWDYVSPYETLSRRNEARQQLPHPLTFRVTNLVTGRLAYAGIREFSAEEGQVVLSNFLREGLALPNLGQREQQEQQGDDGLLEARIKVEAVNVPKGTFARLRPLDAGYEEDWKPILENHLQKNFTTLALNNILAIPRLSHQPGKDFTFLIDQLKPEGTEAICIIDTDLEVDIEPLNEEQAKESLRQRELRKKAESSSGGQINIDGPKEGTISDGNFVRFNLRTWDRSKPISISVPEENVDVLVSTDMIQGYPKPEEWTWARFDGSKPIVILPDDPVVTSAKEVRISLQVYEQTLIDPNSKKPMPSPTNFLLSVTQTTHETDDEDEEMADIAPDSEICSNCKRSIPKRSMMLHQNFCFRNNILCPHGCGQVFKRGTESDHWHCTECKTYGLNTQDCNTYNKHMDIAHTSRRCASCDYSAGSLSELATHKTTTCPNKLIICRFCHLVVPQEEDTNFTAAITGLTPHETSCGGRTTNCHICGRIVQLKNMEVHLKNHDLERKSQVLPRVCRNVNCARTTADNQLGLCSVCFGPLYSSAYDPTGQALARLVELRANRKPPLPNIPSKEATALVKPLVAKEGLQGGYTSHPLHFCVDETISKRKSLAEMLSLTDDSQGRSGWAIEWCVKAVEVVALEATDELDTMNKAREWLEKFAVKRDE</sequence>
<dbReference type="Gene3D" id="2.40.40.50">
    <property type="entry name" value="Ubiquitin fusion degradation protein UFD1, N-terminal domain"/>
    <property type="match status" value="1"/>
</dbReference>
<evidence type="ECO:0000256" key="1">
    <source>
        <dbReference type="SAM" id="MobiDB-lite"/>
    </source>
</evidence>
<evidence type="ECO:0008006" key="6">
    <source>
        <dbReference type="Google" id="ProtNLM"/>
    </source>
</evidence>
<dbReference type="GO" id="GO:0006511">
    <property type="term" value="P:ubiquitin-dependent protein catabolic process"/>
    <property type="evidence" value="ECO:0007669"/>
    <property type="project" value="InterPro"/>
</dbReference>
<dbReference type="PANTHER" id="PTHR12555">
    <property type="entry name" value="UBIQUITIN FUSION DEGRADATON PROTEIN 1"/>
    <property type="match status" value="1"/>
</dbReference>
<evidence type="ECO:0000259" key="2">
    <source>
        <dbReference type="Pfam" id="PF24503"/>
    </source>
</evidence>
<gene>
    <name evidence="4" type="ORF">TWF102_003572</name>
</gene>
<feature type="compositionally biased region" description="Basic and acidic residues" evidence="1">
    <location>
        <begin position="291"/>
        <end position="303"/>
    </location>
</feature>
<comment type="caution">
    <text evidence="4">The sequence shown here is derived from an EMBL/GenBank/DDBJ whole genome shotgun (WGS) entry which is preliminary data.</text>
</comment>
<protein>
    <recommendedName>
        <fullName evidence="6">Ubiquitin-protein ligase E3A N-terminal zinc-binding domain-containing protein</fullName>
    </recommendedName>
</protein>
<dbReference type="Gene3D" id="3.10.330.10">
    <property type="match status" value="1"/>
</dbReference>
<dbReference type="Pfam" id="PF24842">
    <property type="entry name" value="UFD1_N2"/>
    <property type="match status" value="1"/>
</dbReference>
<dbReference type="GO" id="GO:0031593">
    <property type="term" value="F:polyubiquitin modification-dependent protein binding"/>
    <property type="evidence" value="ECO:0007669"/>
    <property type="project" value="TreeGrafter"/>
</dbReference>
<feature type="domain" description="Ubiquitin fusion degradation protein UFD1 N-terminal subdomain 2" evidence="3">
    <location>
        <begin position="204"/>
        <end position="283"/>
    </location>
</feature>
<dbReference type="EMBL" id="WIQW01000176">
    <property type="protein sequence ID" value="KAF3078337.1"/>
    <property type="molecule type" value="Genomic_DNA"/>
</dbReference>
<reference evidence="4 5" key="1">
    <citation type="submission" date="2019-06" db="EMBL/GenBank/DDBJ databases">
        <authorList>
            <person name="Palmer J.M."/>
        </authorList>
    </citation>
    <scope>NUCLEOTIDE SEQUENCE [LARGE SCALE GENOMIC DNA]</scope>
    <source>
        <strain evidence="4 5">TWF102</strain>
    </source>
</reference>
<evidence type="ECO:0000259" key="3">
    <source>
        <dbReference type="Pfam" id="PF24842"/>
    </source>
</evidence>
<name>A0A7C8J9D5_ORBOL</name>
<organism evidence="4 5">
    <name type="scientific">Orbilia oligospora</name>
    <name type="common">Nematode-trapping fungus</name>
    <name type="synonym">Arthrobotrys oligospora</name>
    <dbReference type="NCBI Taxonomy" id="2813651"/>
    <lineage>
        <taxon>Eukaryota</taxon>
        <taxon>Fungi</taxon>
        <taxon>Dikarya</taxon>
        <taxon>Ascomycota</taxon>
        <taxon>Pezizomycotina</taxon>
        <taxon>Orbiliomycetes</taxon>
        <taxon>Orbiliales</taxon>
        <taxon>Orbiliaceae</taxon>
        <taxon>Orbilia</taxon>
    </lineage>
</organism>
<feature type="region of interest" description="Disordered" evidence="1">
    <location>
        <begin position="39"/>
        <end position="60"/>
    </location>
</feature>
<dbReference type="InterPro" id="IPR055418">
    <property type="entry name" value="UFD1_N2"/>
</dbReference>
<dbReference type="Pfam" id="PF24503">
    <property type="entry name" value="DUF7590"/>
    <property type="match status" value="1"/>
</dbReference>
<dbReference type="InterPro" id="IPR004854">
    <property type="entry name" value="Ufd1-like"/>
</dbReference>
<dbReference type="Proteomes" id="UP000475325">
    <property type="component" value="Unassembled WGS sequence"/>
</dbReference>
<dbReference type="AlphaFoldDB" id="A0A7C8J9D5"/>
<proteinExistence type="predicted"/>
<accession>A0A7C8J9D5</accession>
<dbReference type="GO" id="GO:0034098">
    <property type="term" value="C:VCP-NPL4-UFD1 AAA ATPase complex"/>
    <property type="evidence" value="ECO:0007669"/>
    <property type="project" value="TreeGrafter"/>
</dbReference>
<dbReference type="InterPro" id="IPR056012">
    <property type="entry name" value="DUF7590"/>
</dbReference>
<evidence type="ECO:0000313" key="5">
    <source>
        <dbReference type="Proteomes" id="UP000475325"/>
    </source>
</evidence>
<evidence type="ECO:0000313" key="4">
    <source>
        <dbReference type="EMBL" id="KAF3078337.1"/>
    </source>
</evidence>
<feature type="region of interest" description="Disordered" evidence="1">
    <location>
        <begin position="291"/>
        <end position="318"/>
    </location>
</feature>